<dbReference type="Proteomes" id="UP000244810">
    <property type="component" value="Unassembled WGS sequence"/>
</dbReference>
<sequence length="258" mass="27353">MTRLTCLIPAWNEAARLPGVLAAVQDHPLIDRLLVIDDGSTDGTAEVARRLGAEVLEMPVNGGKTAALAAGIAALTGEHVLLLDADLLGLTAEDVTRLAAPVLDGAAEATISLRGNAPGLWRALGVDYISGERVLPVALLQALAPELPGLPRFGFEVFLNRAMKAHGLRVQIIGWPGVASPWKAAKQGLWRGLRGDAAMIRDILRCQSPRELLAQILWLRSQTARQNRTCSASAAVVSPMTSPSQIPTPSQPSRKPSP</sequence>
<evidence type="ECO:0000259" key="2">
    <source>
        <dbReference type="Pfam" id="PF00535"/>
    </source>
</evidence>
<accession>A0A2T7UTT1</accession>
<protein>
    <submittedName>
        <fullName evidence="3">Glycosyl transferase</fullName>
    </submittedName>
</protein>
<dbReference type="GO" id="GO:0016740">
    <property type="term" value="F:transferase activity"/>
    <property type="evidence" value="ECO:0007669"/>
    <property type="project" value="UniProtKB-KW"/>
</dbReference>
<gene>
    <name evidence="3" type="ORF">DDE23_07970</name>
</gene>
<keyword evidence="3" id="KW-0808">Transferase</keyword>
<evidence type="ECO:0000313" key="3">
    <source>
        <dbReference type="EMBL" id="PVE48064.1"/>
    </source>
</evidence>
<dbReference type="Gene3D" id="3.90.550.10">
    <property type="entry name" value="Spore Coat Polysaccharide Biosynthesis Protein SpsA, Chain A"/>
    <property type="match status" value="1"/>
</dbReference>
<name>A0A2T7UTT1_9RHOB</name>
<dbReference type="InterPro" id="IPR001173">
    <property type="entry name" value="Glyco_trans_2-like"/>
</dbReference>
<feature type="compositionally biased region" description="Low complexity" evidence="1">
    <location>
        <begin position="238"/>
        <end position="258"/>
    </location>
</feature>
<dbReference type="PANTHER" id="PTHR48090:SF7">
    <property type="entry name" value="RFBJ PROTEIN"/>
    <property type="match status" value="1"/>
</dbReference>
<dbReference type="PANTHER" id="PTHR48090">
    <property type="entry name" value="UNDECAPRENYL-PHOSPHATE 4-DEOXY-4-FORMAMIDO-L-ARABINOSE TRANSFERASE-RELATED"/>
    <property type="match status" value="1"/>
</dbReference>
<dbReference type="Pfam" id="PF00535">
    <property type="entry name" value="Glycos_transf_2"/>
    <property type="match status" value="1"/>
</dbReference>
<keyword evidence="4" id="KW-1185">Reference proteome</keyword>
<evidence type="ECO:0000256" key="1">
    <source>
        <dbReference type="SAM" id="MobiDB-lite"/>
    </source>
</evidence>
<organism evidence="3 4">
    <name type="scientific">Pararhodobacter aggregans</name>
    <dbReference type="NCBI Taxonomy" id="404875"/>
    <lineage>
        <taxon>Bacteria</taxon>
        <taxon>Pseudomonadati</taxon>
        <taxon>Pseudomonadota</taxon>
        <taxon>Alphaproteobacteria</taxon>
        <taxon>Rhodobacterales</taxon>
        <taxon>Paracoccaceae</taxon>
        <taxon>Pararhodobacter</taxon>
    </lineage>
</organism>
<feature type="region of interest" description="Disordered" evidence="1">
    <location>
        <begin position="235"/>
        <end position="258"/>
    </location>
</feature>
<proteinExistence type="predicted"/>
<dbReference type="OrthoDB" id="9815923at2"/>
<comment type="caution">
    <text evidence="3">The sequence shown here is derived from an EMBL/GenBank/DDBJ whole genome shotgun (WGS) entry which is preliminary data.</text>
</comment>
<dbReference type="AlphaFoldDB" id="A0A2T7UTT1"/>
<reference evidence="3 4" key="1">
    <citation type="journal article" date="2011" name="Syst. Appl. Microbiol.">
        <title>Defluviimonas denitrificans gen. nov., sp. nov., and Pararhodobacter aggregans gen. nov., sp. nov., non-phototrophic Rhodobacteraceae from the biofilter of a marine aquaculture.</title>
        <authorList>
            <person name="Foesel B.U."/>
            <person name="Drake H.L."/>
            <person name="Schramm A."/>
        </authorList>
    </citation>
    <scope>NUCLEOTIDE SEQUENCE [LARGE SCALE GENOMIC DNA]</scope>
    <source>
        <strain evidence="3 4">D1-19</strain>
    </source>
</reference>
<feature type="domain" description="Glycosyltransferase 2-like" evidence="2">
    <location>
        <begin position="6"/>
        <end position="104"/>
    </location>
</feature>
<dbReference type="SUPFAM" id="SSF53448">
    <property type="entry name" value="Nucleotide-diphospho-sugar transferases"/>
    <property type="match status" value="1"/>
</dbReference>
<evidence type="ECO:0000313" key="4">
    <source>
        <dbReference type="Proteomes" id="UP000244810"/>
    </source>
</evidence>
<dbReference type="InterPro" id="IPR050256">
    <property type="entry name" value="Glycosyltransferase_2"/>
</dbReference>
<dbReference type="RefSeq" id="WP_107751438.1">
    <property type="nucleotide sequence ID" value="NZ_QBKF01000004.1"/>
</dbReference>
<dbReference type="EMBL" id="QDDR01000003">
    <property type="protein sequence ID" value="PVE48064.1"/>
    <property type="molecule type" value="Genomic_DNA"/>
</dbReference>
<dbReference type="InterPro" id="IPR029044">
    <property type="entry name" value="Nucleotide-diphossugar_trans"/>
</dbReference>